<dbReference type="InterPro" id="IPR015919">
    <property type="entry name" value="Cadherin-like_sf"/>
</dbReference>
<keyword evidence="8 11" id="KW-0472">Membrane</keyword>
<dbReference type="CDD" id="cd11304">
    <property type="entry name" value="Cadherin_repeat"/>
    <property type="match status" value="6"/>
</dbReference>
<keyword evidence="6 10" id="KW-0106">Calcium</keyword>
<keyword evidence="3" id="KW-0479">Metal-binding</keyword>
<dbReference type="HOGENOM" id="CLU_006480_5_1_1"/>
<evidence type="ECO:0000256" key="10">
    <source>
        <dbReference type="PROSITE-ProRule" id="PRU00043"/>
    </source>
</evidence>
<dbReference type="GO" id="GO:0007156">
    <property type="term" value="P:homophilic cell adhesion via plasma membrane adhesion molecules"/>
    <property type="evidence" value="ECO:0007669"/>
    <property type="project" value="InterPro"/>
</dbReference>
<dbReference type="Gene3D" id="2.60.40.60">
    <property type="entry name" value="Cadherins"/>
    <property type="match status" value="7"/>
</dbReference>
<name>T1ESY7_HELRO</name>
<evidence type="ECO:0000313" key="14">
    <source>
        <dbReference type="EnsemblMetazoa" id="HelroP162640"/>
    </source>
</evidence>
<evidence type="ECO:0000256" key="3">
    <source>
        <dbReference type="ARBA" id="ARBA00022723"/>
    </source>
</evidence>
<protein>
    <recommendedName>
        <fullName evidence="12">Cadherin domain-containing protein</fullName>
    </recommendedName>
</protein>
<dbReference type="CTD" id="20199687"/>
<dbReference type="GO" id="GO:0005509">
    <property type="term" value="F:calcium ion binding"/>
    <property type="evidence" value="ECO:0007669"/>
    <property type="project" value="UniProtKB-UniRule"/>
</dbReference>
<evidence type="ECO:0000256" key="9">
    <source>
        <dbReference type="ARBA" id="ARBA00023180"/>
    </source>
</evidence>
<reference evidence="15" key="1">
    <citation type="submission" date="2012-12" db="EMBL/GenBank/DDBJ databases">
        <authorList>
            <person name="Hellsten U."/>
            <person name="Grimwood J."/>
            <person name="Chapman J.A."/>
            <person name="Shapiro H."/>
            <person name="Aerts A."/>
            <person name="Otillar R.P."/>
            <person name="Terry A.Y."/>
            <person name="Boore J.L."/>
            <person name="Simakov O."/>
            <person name="Marletaz F."/>
            <person name="Cho S.-J."/>
            <person name="Edsinger-Gonzales E."/>
            <person name="Havlak P."/>
            <person name="Kuo D.-H."/>
            <person name="Larsson T."/>
            <person name="Lv J."/>
            <person name="Arendt D."/>
            <person name="Savage R."/>
            <person name="Osoegawa K."/>
            <person name="de Jong P."/>
            <person name="Lindberg D.R."/>
            <person name="Seaver E.C."/>
            <person name="Weisblat D.A."/>
            <person name="Putnam N.H."/>
            <person name="Grigoriev I.V."/>
            <person name="Rokhsar D.S."/>
        </authorList>
    </citation>
    <scope>NUCLEOTIDE SEQUENCE</scope>
</reference>
<feature type="domain" description="Cadherin" evidence="12">
    <location>
        <begin position="464"/>
        <end position="572"/>
    </location>
</feature>
<feature type="domain" description="Cadherin" evidence="12">
    <location>
        <begin position="155"/>
        <end position="250"/>
    </location>
</feature>
<dbReference type="FunCoup" id="T1ESY7">
    <property type="interactions" value="55"/>
</dbReference>
<evidence type="ECO:0000256" key="1">
    <source>
        <dbReference type="ARBA" id="ARBA00004167"/>
    </source>
</evidence>
<sequence length="953" mass="107839">MSYEELVADRMNKCTATKHIDEEKPAGSVIADIRSIILYNISQQAASKSNLKNLRYDFTSSPSKHEYYFKINHTSGLLSVNEKLDRDELCKPRGTLPRCIFSIVINVRQDNILHLLRTFITLNDVNDNAPKFDVREIHIDVSDDTRDRFTYNVPTAVDADSDKFGVDRYAVLEHSSDKLFLDMFELKTLKHQDGSMEIKLVVKQKLSENYKGAPHVKGTIVAYDKGRPSLSDLLHVMVKITMSSEVVPQFEKSSYHLYVDENTPIDTRVYQISAVAPDNSSLLYYLQNDAPHYRILPFQIQPAYGYLTVNGSLDYETETYYTFYVFATVLSKSATSSKVAVSIVVNDLNDNAPHISISNINKNAKASINENSPVGTFISFISVTDKDSGDNKQTGCIAQSSHFKLESVSEEEYTLLSAEIFDREKISNYEVGIYCEDKGDPVLTSEVILEVNILDANDNVPLFAQNIYTISVKENSRPTHQHLTQINATDFDEHSNAQLTYSISSLSSSYANCLSIDILQGSIYQKCTFDFEKDETQQKYLIYAVDSGTPKLTGSTTLILNVEDVNDNKPTFTQSEYKFYVTREQLHKSSKIGTVEATDEDLVNDNKNIYYALASNVYEEVFNVEIFTGEISWKYPIFNQSEFVFNVTASNSYADPELRTLATVVVNIESPSNIKLLNQIRPNESIVFEGSVQIGDVIYQFNVSNKLLVAKKRFKFKIISGNEDNLFTVDNNKNQLIVISPLKHGLTEHNLTIQITDSSQNYKPTIINLPLILNNTSNYLPAFDAWTRNPENLLTIISTGVGFILLLLFIISVVLLKKKCSKKNSKVLCKTANHTCDTLSSAKEFKLVPNLYDSESLQKGMSIKQAESDRRKEVKFSLVQLDEHDDKQRGDSFYHNMGNYYKHSSTGVLEKFDQNILWSGQKIYNSSILCTKKEYIPKCQSINNGNLGCNWTM</sequence>
<feature type="transmembrane region" description="Helical" evidence="11">
    <location>
        <begin position="793"/>
        <end position="816"/>
    </location>
</feature>
<feature type="domain" description="Cadherin" evidence="12">
    <location>
        <begin position="360"/>
        <end position="463"/>
    </location>
</feature>
<evidence type="ECO:0000259" key="12">
    <source>
        <dbReference type="PROSITE" id="PS50268"/>
    </source>
</evidence>
<dbReference type="PRINTS" id="PR00205">
    <property type="entry name" value="CADHERIN"/>
</dbReference>
<keyword evidence="2 11" id="KW-0812">Transmembrane</keyword>
<dbReference type="AlphaFoldDB" id="T1ESY7"/>
<comment type="subcellular location">
    <subcellularLocation>
        <location evidence="1">Membrane</location>
        <topology evidence="1">Single-pass membrane protein</topology>
    </subcellularLocation>
</comment>
<dbReference type="PANTHER" id="PTHR24028:SF146">
    <property type="entry name" value="CADHERIN 96CB, ISOFORM D-RELATED"/>
    <property type="match status" value="1"/>
</dbReference>
<evidence type="ECO:0000256" key="8">
    <source>
        <dbReference type="ARBA" id="ARBA00023136"/>
    </source>
</evidence>
<dbReference type="OMA" id="PSKHEYY"/>
<evidence type="ECO:0000313" key="13">
    <source>
        <dbReference type="EMBL" id="ESN99145.1"/>
    </source>
</evidence>
<reference evidence="14" key="3">
    <citation type="submission" date="2015-06" db="UniProtKB">
        <authorList>
            <consortium name="EnsemblMetazoa"/>
        </authorList>
    </citation>
    <scope>IDENTIFICATION</scope>
</reference>
<dbReference type="SUPFAM" id="SSF49313">
    <property type="entry name" value="Cadherin-like"/>
    <property type="match status" value="6"/>
</dbReference>
<dbReference type="FunFam" id="2.60.40.60:FF:000400">
    <property type="entry name" value="cadherin EGF LAG seven-pass G-type receptor 2 isoform X2"/>
    <property type="match status" value="1"/>
</dbReference>
<dbReference type="PANTHER" id="PTHR24028">
    <property type="entry name" value="CADHERIN-87A"/>
    <property type="match status" value="1"/>
</dbReference>
<dbReference type="EMBL" id="AMQM01001123">
    <property type="status" value="NOT_ANNOTATED_CDS"/>
    <property type="molecule type" value="Genomic_DNA"/>
</dbReference>
<dbReference type="OrthoDB" id="6252479at2759"/>
<dbReference type="InterPro" id="IPR050174">
    <property type="entry name" value="Protocadherin/Cadherin-CA"/>
</dbReference>
<gene>
    <name evidence="14" type="primary">20199687</name>
    <name evidence="13" type="ORF">HELRODRAFT_162640</name>
</gene>
<evidence type="ECO:0000256" key="7">
    <source>
        <dbReference type="ARBA" id="ARBA00022989"/>
    </source>
</evidence>
<dbReference type="FunFam" id="2.60.40.60:FF:000092">
    <property type="entry name" value="Protocadherin 8"/>
    <property type="match status" value="1"/>
</dbReference>
<dbReference type="InterPro" id="IPR020894">
    <property type="entry name" value="Cadherin_CS"/>
</dbReference>
<reference evidence="13 15" key="2">
    <citation type="journal article" date="2013" name="Nature">
        <title>Insights into bilaterian evolution from three spiralian genomes.</title>
        <authorList>
            <person name="Simakov O."/>
            <person name="Marletaz F."/>
            <person name="Cho S.J."/>
            <person name="Edsinger-Gonzales E."/>
            <person name="Havlak P."/>
            <person name="Hellsten U."/>
            <person name="Kuo D.H."/>
            <person name="Larsson T."/>
            <person name="Lv J."/>
            <person name="Arendt D."/>
            <person name="Savage R."/>
            <person name="Osoegawa K."/>
            <person name="de Jong P."/>
            <person name="Grimwood J."/>
            <person name="Chapman J.A."/>
            <person name="Shapiro H."/>
            <person name="Aerts A."/>
            <person name="Otillar R.P."/>
            <person name="Terry A.Y."/>
            <person name="Boore J.L."/>
            <person name="Grigoriev I.V."/>
            <person name="Lindberg D.R."/>
            <person name="Seaver E.C."/>
            <person name="Weisblat D.A."/>
            <person name="Putnam N.H."/>
            <person name="Rokhsar D.S."/>
        </authorList>
    </citation>
    <scope>NUCLEOTIDE SEQUENCE</scope>
</reference>
<dbReference type="PROSITE" id="PS50268">
    <property type="entry name" value="CADHERIN_2"/>
    <property type="match status" value="7"/>
</dbReference>
<accession>T1ESY7</accession>
<evidence type="ECO:0000256" key="4">
    <source>
        <dbReference type="ARBA" id="ARBA00022729"/>
    </source>
</evidence>
<dbReference type="GO" id="GO:0050839">
    <property type="term" value="F:cell adhesion molecule binding"/>
    <property type="evidence" value="ECO:0000318"/>
    <property type="project" value="GO_Central"/>
</dbReference>
<feature type="domain" description="Cadherin" evidence="12">
    <location>
        <begin position="251"/>
        <end position="355"/>
    </location>
</feature>
<evidence type="ECO:0000256" key="6">
    <source>
        <dbReference type="ARBA" id="ARBA00022837"/>
    </source>
</evidence>
<dbReference type="Pfam" id="PF00028">
    <property type="entry name" value="Cadherin"/>
    <property type="match status" value="4"/>
</dbReference>
<keyword evidence="7 11" id="KW-1133">Transmembrane helix</keyword>
<feature type="domain" description="Cadherin" evidence="12">
    <location>
        <begin position="573"/>
        <end position="684"/>
    </location>
</feature>
<dbReference type="SMART" id="SM00112">
    <property type="entry name" value="CA"/>
    <property type="match status" value="5"/>
</dbReference>
<dbReference type="GO" id="GO:0005886">
    <property type="term" value="C:plasma membrane"/>
    <property type="evidence" value="ECO:0000318"/>
    <property type="project" value="GO_Central"/>
</dbReference>
<keyword evidence="4" id="KW-0732">Signal</keyword>
<dbReference type="GeneID" id="20199687"/>
<evidence type="ECO:0000256" key="2">
    <source>
        <dbReference type="ARBA" id="ARBA00022692"/>
    </source>
</evidence>
<dbReference type="InterPro" id="IPR002126">
    <property type="entry name" value="Cadherin-like_dom"/>
</dbReference>
<dbReference type="GO" id="GO:0007155">
    <property type="term" value="P:cell adhesion"/>
    <property type="evidence" value="ECO:0000318"/>
    <property type="project" value="GO_Central"/>
</dbReference>
<evidence type="ECO:0000256" key="11">
    <source>
        <dbReference type="SAM" id="Phobius"/>
    </source>
</evidence>
<organism evidence="14 15">
    <name type="scientific">Helobdella robusta</name>
    <name type="common">Californian leech</name>
    <dbReference type="NCBI Taxonomy" id="6412"/>
    <lineage>
        <taxon>Eukaryota</taxon>
        <taxon>Metazoa</taxon>
        <taxon>Spiralia</taxon>
        <taxon>Lophotrochozoa</taxon>
        <taxon>Annelida</taxon>
        <taxon>Clitellata</taxon>
        <taxon>Hirudinea</taxon>
        <taxon>Rhynchobdellida</taxon>
        <taxon>Glossiphoniidae</taxon>
        <taxon>Helobdella</taxon>
    </lineage>
</organism>
<dbReference type="RefSeq" id="XP_009023038.1">
    <property type="nucleotide sequence ID" value="XM_009024790.1"/>
</dbReference>
<dbReference type="EnsemblMetazoa" id="HelroT162640">
    <property type="protein sequence ID" value="HelroP162640"/>
    <property type="gene ID" value="HelroG162640"/>
</dbReference>
<keyword evidence="15" id="KW-1185">Reference proteome</keyword>
<dbReference type="PROSITE" id="PS00232">
    <property type="entry name" value="CADHERIN_1"/>
    <property type="match status" value="3"/>
</dbReference>
<feature type="domain" description="Cadherin" evidence="12">
    <location>
        <begin position="713"/>
        <end position="783"/>
    </location>
</feature>
<dbReference type="KEGG" id="hro:HELRODRAFT_162640"/>
<dbReference type="EMBL" id="AMQM01001124">
    <property type="status" value="NOT_ANNOTATED_CDS"/>
    <property type="molecule type" value="Genomic_DNA"/>
</dbReference>
<dbReference type="FunFam" id="2.60.40.60:FF:000095">
    <property type="entry name" value="Cadherin 13"/>
    <property type="match status" value="1"/>
</dbReference>
<dbReference type="InParanoid" id="T1ESY7"/>
<dbReference type="Proteomes" id="UP000015101">
    <property type="component" value="Unassembled WGS sequence"/>
</dbReference>
<evidence type="ECO:0000256" key="5">
    <source>
        <dbReference type="ARBA" id="ARBA00022737"/>
    </source>
</evidence>
<keyword evidence="5" id="KW-0677">Repeat</keyword>
<feature type="domain" description="Cadherin" evidence="12">
    <location>
        <begin position="20"/>
        <end position="132"/>
    </location>
</feature>
<dbReference type="EMBL" id="KB097143">
    <property type="protein sequence ID" value="ESN99145.1"/>
    <property type="molecule type" value="Genomic_DNA"/>
</dbReference>
<proteinExistence type="predicted"/>
<keyword evidence="9" id="KW-0325">Glycoprotein</keyword>
<evidence type="ECO:0000313" key="15">
    <source>
        <dbReference type="Proteomes" id="UP000015101"/>
    </source>
</evidence>